<dbReference type="Ensembl" id="ENSTMTT00000007358.1">
    <property type="protein sequence ID" value="ENSTMTP00000007117.1"/>
    <property type="gene ID" value="ENSTMTG00000004690.1"/>
</dbReference>
<feature type="domain" description="Immunoglobulin subtype 2" evidence="7">
    <location>
        <begin position="39"/>
        <end position="102"/>
    </location>
</feature>
<dbReference type="Proteomes" id="UP000472274">
    <property type="component" value="Unplaced"/>
</dbReference>
<keyword evidence="4" id="KW-0325">Glycoprotein</keyword>
<feature type="domain" description="Immunoglobulin" evidence="8">
    <location>
        <begin position="326"/>
        <end position="409"/>
    </location>
</feature>
<evidence type="ECO:0000259" key="7">
    <source>
        <dbReference type="SMART" id="SM00408"/>
    </source>
</evidence>
<evidence type="ECO:0000259" key="8">
    <source>
        <dbReference type="SMART" id="SM00409"/>
    </source>
</evidence>
<dbReference type="Pfam" id="PF00047">
    <property type="entry name" value="ig"/>
    <property type="match status" value="1"/>
</dbReference>
<dbReference type="InterPro" id="IPR036179">
    <property type="entry name" value="Ig-like_dom_sf"/>
</dbReference>
<evidence type="ECO:0008006" key="11">
    <source>
        <dbReference type="Google" id="ProtNLM"/>
    </source>
</evidence>
<protein>
    <recommendedName>
        <fullName evidence="11">Ig-like domain-containing protein</fullName>
    </recommendedName>
</protein>
<evidence type="ECO:0000256" key="5">
    <source>
        <dbReference type="ARBA" id="ARBA00023319"/>
    </source>
</evidence>
<keyword evidence="5" id="KW-0393">Immunoglobulin domain</keyword>
<dbReference type="AlphaFoldDB" id="A0A674IH57"/>
<dbReference type="PANTHER" id="PTHR11738:SF186">
    <property type="entry name" value="OSTEOCLAST-ASSOCIATED IMMUNOGLOBULIN-LIKE RECEPTOR"/>
    <property type="match status" value="1"/>
</dbReference>
<dbReference type="InterPro" id="IPR013783">
    <property type="entry name" value="Ig-like_fold"/>
</dbReference>
<dbReference type="InterPro" id="IPR013151">
    <property type="entry name" value="Immunoglobulin_dom"/>
</dbReference>
<keyword evidence="3" id="KW-1015">Disulfide bond</keyword>
<evidence type="ECO:0000313" key="10">
    <source>
        <dbReference type="Proteomes" id="UP000472274"/>
    </source>
</evidence>
<dbReference type="FunFam" id="2.60.40.10:FF:000033">
    <property type="entry name" value="Killer cell immunoglobulin-like receptor"/>
    <property type="match status" value="1"/>
</dbReference>
<organism evidence="9 10">
    <name type="scientific">Terrapene triunguis</name>
    <name type="common">Three-toed box turtle</name>
    <dbReference type="NCBI Taxonomy" id="2587831"/>
    <lineage>
        <taxon>Eukaryota</taxon>
        <taxon>Metazoa</taxon>
        <taxon>Chordata</taxon>
        <taxon>Craniata</taxon>
        <taxon>Vertebrata</taxon>
        <taxon>Euteleostomi</taxon>
        <taxon>Archelosauria</taxon>
        <taxon>Testudinata</taxon>
        <taxon>Testudines</taxon>
        <taxon>Cryptodira</taxon>
        <taxon>Durocryptodira</taxon>
        <taxon>Testudinoidea</taxon>
        <taxon>Emydidae</taxon>
        <taxon>Terrapene</taxon>
    </lineage>
</organism>
<dbReference type="InterPro" id="IPR003599">
    <property type="entry name" value="Ig_sub"/>
</dbReference>
<feature type="domain" description="Immunoglobulin subtype 2" evidence="7">
    <location>
        <begin position="332"/>
        <end position="395"/>
    </location>
</feature>
<dbReference type="GO" id="GO:0002764">
    <property type="term" value="P:immune response-regulating signaling pathway"/>
    <property type="evidence" value="ECO:0007669"/>
    <property type="project" value="TreeGrafter"/>
</dbReference>
<keyword evidence="2" id="KW-0677">Repeat</keyword>
<dbReference type="FunFam" id="2.60.40.10:FF:000049">
    <property type="entry name" value="Leukocyte immunoglobulin-like receptor subfamily B member 1"/>
    <property type="match status" value="3"/>
</dbReference>
<dbReference type="Gene3D" id="2.60.40.10">
    <property type="entry name" value="Immunoglobulins"/>
    <property type="match status" value="4"/>
</dbReference>
<dbReference type="SMART" id="SM00408">
    <property type="entry name" value="IGc2"/>
    <property type="match status" value="2"/>
</dbReference>
<feature type="region of interest" description="Disordered" evidence="6">
    <location>
        <begin position="412"/>
        <end position="445"/>
    </location>
</feature>
<reference evidence="9" key="1">
    <citation type="submission" date="2025-08" db="UniProtKB">
        <authorList>
            <consortium name="Ensembl"/>
        </authorList>
    </citation>
    <scope>IDENTIFICATION</scope>
</reference>
<evidence type="ECO:0000256" key="6">
    <source>
        <dbReference type="SAM" id="MobiDB-lite"/>
    </source>
</evidence>
<keyword evidence="10" id="KW-1185">Reference proteome</keyword>
<dbReference type="SMART" id="SM00409">
    <property type="entry name" value="IG"/>
    <property type="match status" value="3"/>
</dbReference>
<accession>A0A674IH57</accession>
<dbReference type="PANTHER" id="PTHR11738">
    <property type="entry name" value="MHC CLASS I NK CELL RECEPTOR"/>
    <property type="match status" value="1"/>
</dbReference>
<name>A0A674IH57_9SAUR</name>
<dbReference type="GeneTree" id="ENSGT01150000286974"/>
<dbReference type="InterPro" id="IPR050412">
    <property type="entry name" value="Ig-like_Receptors_ImmuneReg"/>
</dbReference>
<proteinExistence type="predicted"/>
<evidence type="ECO:0000256" key="3">
    <source>
        <dbReference type="ARBA" id="ARBA00023157"/>
    </source>
</evidence>
<evidence type="ECO:0000256" key="2">
    <source>
        <dbReference type="ARBA" id="ARBA00022737"/>
    </source>
</evidence>
<sequence>PYCCLCLQTCLGLHLHYGGVDLRYANSATRIAYPSRVVALGGSVTIHCEGRQRSMEFFLRKAGRPNRQVRTVPDGTVAEFPIASVGQEDGGSYTCDYRSIADHNRWSYPSDPVNMIVGGEGGAHYPKPSISLSPSGGVSLGGAVTVRCWGQHQGVQFVLNKERRHFPPADLDGSEAVFSSSNVHQDLGGSYSCSYHSRSEPFAVSYPSDPVELVVRGEGPASASPFPAPPPSQTLTGAWSQWDAQSQGQRRDVRFFLHKAGDLNPQQHVDPAGDGAEFRITTVSRQHGGNYSCSYRPQSEPFISSQPSDTIELVVGSYPKPSISVSPGGVIPVGGNITIRCQYQLLGMTFLLYKAGDVEYLNYTDPAGSEAEFPITSARREHGGNYTCRYHNKSGIYSEHSDRVQIIVAGEGPSPESRLPASHPARAQGVSVSPGAQQMGRPAQPVKVGWRGDISALWCLGALDPRG</sequence>
<evidence type="ECO:0000256" key="1">
    <source>
        <dbReference type="ARBA" id="ARBA00022729"/>
    </source>
</evidence>
<reference evidence="9" key="2">
    <citation type="submission" date="2025-09" db="UniProtKB">
        <authorList>
            <consortium name="Ensembl"/>
        </authorList>
    </citation>
    <scope>IDENTIFICATION</scope>
</reference>
<evidence type="ECO:0000256" key="4">
    <source>
        <dbReference type="ARBA" id="ARBA00023180"/>
    </source>
</evidence>
<feature type="domain" description="Immunoglobulin" evidence="8">
    <location>
        <begin position="33"/>
        <end position="118"/>
    </location>
</feature>
<evidence type="ECO:0000313" key="9">
    <source>
        <dbReference type="Ensembl" id="ENSTMTP00000007117.1"/>
    </source>
</evidence>
<dbReference type="InterPro" id="IPR003598">
    <property type="entry name" value="Ig_sub2"/>
</dbReference>
<dbReference type="SUPFAM" id="SSF48726">
    <property type="entry name" value="Immunoglobulin"/>
    <property type="match status" value="4"/>
</dbReference>
<feature type="domain" description="Immunoglobulin" evidence="8">
    <location>
        <begin position="133"/>
        <end position="316"/>
    </location>
</feature>
<keyword evidence="1" id="KW-0732">Signal</keyword>
<dbReference type="Pfam" id="PF13895">
    <property type="entry name" value="Ig_2"/>
    <property type="match status" value="1"/>
</dbReference>